<dbReference type="EMBL" id="LLXV01000055">
    <property type="protein sequence ID" value="KRG48781.1"/>
    <property type="molecule type" value="Genomic_DNA"/>
</dbReference>
<dbReference type="InterPro" id="IPR016986">
    <property type="entry name" value="UCP031982_abhydr"/>
</dbReference>
<dbReference type="Proteomes" id="UP000051757">
    <property type="component" value="Unassembled WGS sequence"/>
</dbReference>
<sequence>MRMKATVLGMILIGLATAAAAHGTGVAGERHGTTTVVSAAVRDVQHRNALRYTVWYPAQAGSRETALTIGPPDAPLFDAGRAAPDAPVAGHRLPTLLLSHGNGGSARMMGWLGTALARAGYLVIAVDHPGNNGADEMTLNGSMLSWLRADDLRAALAAVQADPVLGAHVDRGRLGVVGFSAGGYTALLAAGARPDLQRLLAFCHAHPDDGVCRPQQEAASHTLEARLAAAASPALAPWISHADDARALPGVRAVFLLAPAIMQAFAPEQLSSLQVPVSIVLGAADEVAPPTSNGEAAKALIPGATLIRLADVGHYDFLSTCTAADVQQLPALCTAATPRVETHQRTVDAATGFFEAALREPRDDEPLHPR</sequence>
<dbReference type="InterPro" id="IPR050261">
    <property type="entry name" value="FrsA_esterase"/>
</dbReference>
<feature type="chain" id="PRO_5006391376" description="Serine aminopeptidase S33 domain-containing protein" evidence="2">
    <location>
        <begin position="22"/>
        <end position="370"/>
    </location>
</feature>
<evidence type="ECO:0000256" key="2">
    <source>
        <dbReference type="SAM" id="SignalP"/>
    </source>
</evidence>
<dbReference type="InterPro" id="IPR029058">
    <property type="entry name" value="AB_hydrolase_fold"/>
</dbReference>
<keyword evidence="5" id="KW-1185">Reference proteome</keyword>
<keyword evidence="1" id="KW-0378">Hydrolase</keyword>
<evidence type="ECO:0000313" key="4">
    <source>
        <dbReference type="EMBL" id="KRG48781.1"/>
    </source>
</evidence>
<dbReference type="OrthoDB" id="192696at2"/>
<dbReference type="InterPro" id="IPR022742">
    <property type="entry name" value="Hydrolase_4"/>
</dbReference>
<feature type="domain" description="Serine aminopeptidase S33" evidence="3">
    <location>
        <begin position="95"/>
        <end position="300"/>
    </location>
</feature>
<dbReference type="Pfam" id="PF12146">
    <property type="entry name" value="Hydrolase_4"/>
    <property type="match status" value="1"/>
</dbReference>
<dbReference type="GO" id="GO:0052689">
    <property type="term" value="F:carboxylic ester hydrolase activity"/>
    <property type="evidence" value="ECO:0007669"/>
    <property type="project" value="UniProtKB-ARBA"/>
</dbReference>
<dbReference type="PANTHER" id="PTHR22946">
    <property type="entry name" value="DIENELACTONE HYDROLASE DOMAIN-CONTAINING PROTEIN-RELATED"/>
    <property type="match status" value="1"/>
</dbReference>
<feature type="signal peptide" evidence="2">
    <location>
        <begin position="1"/>
        <end position="21"/>
    </location>
</feature>
<name>A0A0R0AUU4_9GAMM</name>
<dbReference type="PIRSF" id="PIRSF031982">
    <property type="entry name" value="UCP031982_abhydr"/>
    <property type="match status" value="1"/>
</dbReference>
<organism evidence="4 5">
    <name type="scientific">Stenotrophomonas beteli</name>
    <dbReference type="NCBI Taxonomy" id="3384461"/>
    <lineage>
        <taxon>Bacteria</taxon>
        <taxon>Pseudomonadati</taxon>
        <taxon>Pseudomonadota</taxon>
        <taxon>Gammaproteobacteria</taxon>
        <taxon>Lysobacterales</taxon>
        <taxon>Lysobacteraceae</taxon>
        <taxon>Stenotrophomonas</taxon>
        <taxon>Stenotrophomonas maltophilia group</taxon>
    </lineage>
</organism>
<proteinExistence type="predicted"/>
<evidence type="ECO:0000259" key="3">
    <source>
        <dbReference type="Pfam" id="PF12146"/>
    </source>
</evidence>
<reference evidence="4 5" key="1">
    <citation type="journal article" date="2016" name="Front. Microbiol.">
        <title>Genome Sequence of Type Strains of Genus Stenotrophomonas.</title>
        <authorList>
            <person name="Patil P.P."/>
            <person name="Midha S."/>
            <person name="Kumar S."/>
            <person name="Patil P.B."/>
        </authorList>
    </citation>
    <scope>NUCLEOTIDE SEQUENCE [LARGE SCALE GENOMIC DNA]</scope>
    <source>
        <strain evidence="4 5">LMG 978</strain>
    </source>
</reference>
<dbReference type="PANTHER" id="PTHR22946:SF9">
    <property type="entry name" value="POLYKETIDE TRANSFERASE AF380"/>
    <property type="match status" value="1"/>
</dbReference>
<dbReference type="Gene3D" id="3.40.50.1820">
    <property type="entry name" value="alpha/beta hydrolase"/>
    <property type="match status" value="1"/>
</dbReference>
<protein>
    <recommendedName>
        <fullName evidence="3">Serine aminopeptidase S33 domain-containing protein</fullName>
    </recommendedName>
</protein>
<dbReference type="AlphaFoldDB" id="A0A0R0AUU4"/>
<dbReference type="SUPFAM" id="SSF53474">
    <property type="entry name" value="alpha/beta-Hydrolases"/>
    <property type="match status" value="1"/>
</dbReference>
<evidence type="ECO:0000256" key="1">
    <source>
        <dbReference type="ARBA" id="ARBA00022801"/>
    </source>
</evidence>
<accession>A0A0R0AUU4</accession>
<gene>
    <name evidence="4" type="ORF">ARC23_02550</name>
</gene>
<evidence type="ECO:0000313" key="5">
    <source>
        <dbReference type="Proteomes" id="UP000051757"/>
    </source>
</evidence>
<keyword evidence="2" id="KW-0732">Signal</keyword>
<comment type="caution">
    <text evidence="4">The sequence shown here is derived from an EMBL/GenBank/DDBJ whole genome shotgun (WGS) entry which is preliminary data.</text>
</comment>